<evidence type="ECO:0000256" key="5">
    <source>
        <dbReference type="SAM" id="Phobius"/>
    </source>
</evidence>
<accession>A0A815I1I6</accession>
<feature type="transmembrane region" description="Helical" evidence="5">
    <location>
        <begin position="182"/>
        <end position="202"/>
    </location>
</feature>
<sequence>MTEDDVKSPVLDAEFWIMIILLSVSIPCSISIFIYFYRQRKKIAIQHHLTLVLVTLCFMDMVINYPIALVQNRRQRVISATASFCLLWNWWAYSLITTLIWVAAYGSIERYLLVFHNGLFLTRRKRIFLHFLPILTAIIYSYTFYFVVIVLHSCEDRWDYNSLLCRLPCYVYSQPTASLYDFVVNTFIPLTIITVANVVLIVRVLWQKRKRQRDWKRKWKLSAYLILLAVFFMITWCPGTINSLIYLYTLSPVSENLQMKYFFFLPSLLEMILSIISVFFLPDFTKTVFRFRRRTVKPHIVNH</sequence>
<feature type="transmembrane region" description="Helical" evidence="5">
    <location>
        <begin position="128"/>
        <end position="151"/>
    </location>
</feature>
<dbReference type="CDD" id="cd00637">
    <property type="entry name" value="7tm_classA_rhodopsin-like"/>
    <property type="match status" value="1"/>
</dbReference>
<comment type="subcellular location">
    <subcellularLocation>
        <location evidence="1">Membrane</location>
    </subcellularLocation>
</comment>
<organism evidence="7 8">
    <name type="scientific">Adineta ricciae</name>
    <name type="common">Rotifer</name>
    <dbReference type="NCBI Taxonomy" id="249248"/>
    <lineage>
        <taxon>Eukaryota</taxon>
        <taxon>Metazoa</taxon>
        <taxon>Spiralia</taxon>
        <taxon>Gnathifera</taxon>
        <taxon>Rotifera</taxon>
        <taxon>Eurotatoria</taxon>
        <taxon>Bdelloidea</taxon>
        <taxon>Adinetida</taxon>
        <taxon>Adinetidae</taxon>
        <taxon>Adineta</taxon>
    </lineage>
</organism>
<feature type="domain" description="G-protein coupled receptors family 1 profile" evidence="6">
    <location>
        <begin position="28"/>
        <end position="281"/>
    </location>
</feature>
<dbReference type="GO" id="GO:0016020">
    <property type="term" value="C:membrane"/>
    <property type="evidence" value="ECO:0007669"/>
    <property type="project" value="UniProtKB-SubCell"/>
</dbReference>
<name>A0A815I1I6_ADIRI</name>
<dbReference type="Pfam" id="PF00001">
    <property type="entry name" value="7tm_1"/>
    <property type="match status" value="1"/>
</dbReference>
<evidence type="ECO:0000313" key="8">
    <source>
        <dbReference type="Proteomes" id="UP000663852"/>
    </source>
</evidence>
<dbReference type="Proteomes" id="UP000663852">
    <property type="component" value="Unassembled WGS sequence"/>
</dbReference>
<dbReference type="GO" id="GO:0004930">
    <property type="term" value="F:G protein-coupled receptor activity"/>
    <property type="evidence" value="ECO:0007669"/>
    <property type="project" value="InterPro"/>
</dbReference>
<dbReference type="OrthoDB" id="10403762at2759"/>
<dbReference type="InterPro" id="IPR000276">
    <property type="entry name" value="GPCR_Rhodpsn"/>
</dbReference>
<evidence type="ECO:0000256" key="1">
    <source>
        <dbReference type="ARBA" id="ARBA00004370"/>
    </source>
</evidence>
<dbReference type="InterPro" id="IPR017452">
    <property type="entry name" value="GPCR_Rhodpsn_7TM"/>
</dbReference>
<reference evidence="7" key="1">
    <citation type="submission" date="2021-02" db="EMBL/GenBank/DDBJ databases">
        <authorList>
            <person name="Nowell W R."/>
        </authorList>
    </citation>
    <scope>NUCLEOTIDE SEQUENCE</scope>
</reference>
<evidence type="ECO:0000259" key="6">
    <source>
        <dbReference type="PROSITE" id="PS50262"/>
    </source>
</evidence>
<dbReference type="SUPFAM" id="SSF81321">
    <property type="entry name" value="Family A G protein-coupled receptor-like"/>
    <property type="match status" value="1"/>
</dbReference>
<evidence type="ECO:0000313" key="7">
    <source>
        <dbReference type="EMBL" id="CAF1362395.1"/>
    </source>
</evidence>
<comment type="caution">
    <text evidence="7">The sequence shown here is derived from an EMBL/GenBank/DDBJ whole genome shotgun (WGS) entry which is preliminary data.</text>
</comment>
<keyword evidence="3 5" id="KW-1133">Transmembrane helix</keyword>
<keyword evidence="2 5" id="KW-0812">Transmembrane</keyword>
<feature type="transmembrane region" description="Helical" evidence="5">
    <location>
        <begin position="15"/>
        <end position="37"/>
    </location>
</feature>
<evidence type="ECO:0000256" key="3">
    <source>
        <dbReference type="ARBA" id="ARBA00022989"/>
    </source>
</evidence>
<dbReference type="PROSITE" id="PS50262">
    <property type="entry name" value="G_PROTEIN_RECEP_F1_2"/>
    <property type="match status" value="1"/>
</dbReference>
<dbReference type="AlphaFoldDB" id="A0A815I1I6"/>
<proteinExistence type="predicted"/>
<evidence type="ECO:0000256" key="4">
    <source>
        <dbReference type="ARBA" id="ARBA00023136"/>
    </source>
</evidence>
<feature type="transmembrane region" description="Helical" evidence="5">
    <location>
        <begin position="261"/>
        <end position="284"/>
    </location>
</feature>
<dbReference type="EMBL" id="CAJNOJ010000276">
    <property type="protein sequence ID" value="CAF1362395.1"/>
    <property type="molecule type" value="Genomic_DNA"/>
</dbReference>
<dbReference type="Gene3D" id="1.20.1070.10">
    <property type="entry name" value="Rhodopsin 7-helix transmembrane proteins"/>
    <property type="match status" value="1"/>
</dbReference>
<feature type="transmembrane region" description="Helical" evidence="5">
    <location>
        <begin position="90"/>
        <end position="108"/>
    </location>
</feature>
<gene>
    <name evidence="7" type="ORF">EDS130_LOCUS33896</name>
</gene>
<keyword evidence="4 5" id="KW-0472">Membrane</keyword>
<evidence type="ECO:0000256" key="2">
    <source>
        <dbReference type="ARBA" id="ARBA00022692"/>
    </source>
</evidence>
<feature type="transmembrane region" description="Helical" evidence="5">
    <location>
        <begin position="49"/>
        <end position="70"/>
    </location>
</feature>
<feature type="transmembrane region" description="Helical" evidence="5">
    <location>
        <begin position="223"/>
        <end position="249"/>
    </location>
</feature>
<protein>
    <recommendedName>
        <fullName evidence="6">G-protein coupled receptors family 1 profile domain-containing protein</fullName>
    </recommendedName>
</protein>